<dbReference type="InterPro" id="IPR013766">
    <property type="entry name" value="Thioredoxin_domain"/>
</dbReference>
<dbReference type="SUPFAM" id="SSF52833">
    <property type="entry name" value="Thioredoxin-like"/>
    <property type="match status" value="1"/>
</dbReference>
<dbReference type="GO" id="GO:0005737">
    <property type="term" value="C:cytoplasm"/>
    <property type="evidence" value="ECO:0007669"/>
    <property type="project" value="TreeGrafter"/>
</dbReference>
<dbReference type="Pfam" id="PF00085">
    <property type="entry name" value="Thioredoxin"/>
    <property type="match status" value="1"/>
</dbReference>
<dbReference type="GO" id="GO:0047134">
    <property type="term" value="F:protein-disulfide reductase [NAD(P)H] activity"/>
    <property type="evidence" value="ECO:0007669"/>
    <property type="project" value="UniProtKB-EC"/>
</dbReference>
<dbReference type="InterPro" id="IPR036249">
    <property type="entry name" value="Thioredoxin-like_sf"/>
</dbReference>
<gene>
    <name evidence="2" type="ORF">HNQ81_002647</name>
</gene>
<dbReference type="Proteomes" id="UP000539642">
    <property type="component" value="Unassembled WGS sequence"/>
</dbReference>
<dbReference type="EMBL" id="JACHEO010000016">
    <property type="protein sequence ID" value="MBB5348906.1"/>
    <property type="molecule type" value="Genomic_DNA"/>
</dbReference>
<dbReference type="Gene3D" id="3.40.30.10">
    <property type="entry name" value="Glutaredoxin"/>
    <property type="match status" value="1"/>
</dbReference>
<proteinExistence type="predicted"/>
<keyword evidence="2" id="KW-0560">Oxidoreductase</keyword>
<evidence type="ECO:0000313" key="3">
    <source>
        <dbReference type="Proteomes" id="UP000539642"/>
    </source>
</evidence>
<dbReference type="PROSITE" id="PS51352">
    <property type="entry name" value="THIOREDOXIN_2"/>
    <property type="match status" value="1"/>
</dbReference>
<dbReference type="RefSeq" id="WP_183351719.1">
    <property type="nucleotide sequence ID" value="NZ_JACHEO010000016.1"/>
</dbReference>
<dbReference type="PANTHER" id="PTHR45663">
    <property type="entry name" value="GEO12009P1"/>
    <property type="match status" value="1"/>
</dbReference>
<dbReference type="AlphaFoldDB" id="A0A840UVP2"/>
<name>A0A840UVP2_9BACT</name>
<keyword evidence="3" id="KW-1185">Reference proteome</keyword>
<dbReference type="PRINTS" id="PR00421">
    <property type="entry name" value="THIOREDOXIN"/>
</dbReference>
<dbReference type="Pfam" id="PF21352">
    <property type="entry name" value="Zn_ribbon_Thio2"/>
    <property type="match status" value="1"/>
</dbReference>
<reference evidence="2 3" key="1">
    <citation type="submission" date="2020-08" db="EMBL/GenBank/DDBJ databases">
        <title>Genomic Encyclopedia of Type Strains, Phase IV (KMG-IV): sequencing the most valuable type-strain genomes for metagenomic binning, comparative biology and taxonomic classification.</title>
        <authorList>
            <person name="Goeker M."/>
        </authorList>
    </citation>
    <scope>NUCLEOTIDE SEQUENCE [LARGE SCALE GENOMIC DNA]</scope>
    <source>
        <strain evidence="2 3">DSM 28570</strain>
    </source>
</reference>
<organism evidence="2 3">
    <name type="scientific">Desulfoprunum benzoelyticum</name>
    <dbReference type="NCBI Taxonomy" id="1506996"/>
    <lineage>
        <taxon>Bacteria</taxon>
        <taxon>Pseudomonadati</taxon>
        <taxon>Thermodesulfobacteriota</taxon>
        <taxon>Desulfobulbia</taxon>
        <taxon>Desulfobulbales</taxon>
        <taxon>Desulfobulbaceae</taxon>
        <taxon>Desulfoprunum</taxon>
    </lineage>
</organism>
<dbReference type="EC" id="1.8.1.8" evidence="2"/>
<dbReference type="CDD" id="cd02947">
    <property type="entry name" value="TRX_family"/>
    <property type="match status" value="1"/>
</dbReference>
<comment type="caution">
    <text evidence="2">The sequence shown here is derived from an EMBL/GenBank/DDBJ whole genome shotgun (WGS) entry which is preliminary data.</text>
</comment>
<protein>
    <submittedName>
        <fullName evidence="2">Thioredoxin 2</fullName>
        <ecNumber evidence="2">1.8.1.8</ecNumber>
    </submittedName>
</protein>
<sequence>MEAAVIVGCGRCGTKNRIPEKRQHEGPRCGKCGEIIDLAAQVVPVELGDQDLQYFLAGSRLPVLVDFYSPDCGPCRALAPVIETMARRFFRKVVVAKINTRRHPNSAARYGIRGVPTLLFFRDGKVLDQVVGAPPEPLLAEKLGRLAAGVQSGR</sequence>
<evidence type="ECO:0000313" key="2">
    <source>
        <dbReference type="EMBL" id="MBB5348906.1"/>
    </source>
</evidence>
<evidence type="ECO:0000259" key="1">
    <source>
        <dbReference type="PROSITE" id="PS51352"/>
    </source>
</evidence>
<feature type="domain" description="Thioredoxin" evidence="1">
    <location>
        <begin position="36"/>
        <end position="148"/>
    </location>
</feature>
<dbReference type="Gene3D" id="2.30.30.380">
    <property type="entry name" value="Zn-finger domain of Sec23/24"/>
    <property type="match status" value="1"/>
</dbReference>
<dbReference type="PANTHER" id="PTHR45663:SF11">
    <property type="entry name" value="GEO12009P1"/>
    <property type="match status" value="1"/>
</dbReference>
<dbReference type="InterPro" id="IPR049299">
    <property type="entry name" value="Thio2_N"/>
</dbReference>
<accession>A0A840UVP2</accession>